<dbReference type="GO" id="GO:0008823">
    <property type="term" value="F:cupric reductase (NADH) activity"/>
    <property type="evidence" value="ECO:0007669"/>
    <property type="project" value="TreeGrafter"/>
</dbReference>
<keyword evidence="11" id="KW-0274">FAD</keyword>
<comment type="cofactor">
    <cofactor evidence="1">
        <name>heme b</name>
        <dbReference type="ChEBI" id="CHEBI:60344"/>
    </cofactor>
</comment>
<evidence type="ECO:0000256" key="6">
    <source>
        <dbReference type="ARBA" id="ARBA00022496"/>
    </source>
</evidence>
<feature type="domain" description="Pyrroline-5-carboxylate reductase catalytic N-terminal" evidence="23">
    <location>
        <begin position="29"/>
        <end position="115"/>
    </location>
</feature>
<evidence type="ECO:0000256" key="18">
    <source>
        <dbReference type="ARBA" id="ARBA00048958"/>
    </source>
</evidence>
<feature type="transmembrane region" description="Helical" evidence="21">
    <location>
        <begin position="206"/>
        <end position="226"/>
    </location>
</feature>
<evidence type="ECO:0000256" key="13">
    <source>
        <dbReference type="ARBA" id="ARBA00023002"/>
    </source>
</evidence>
<dbReference type="SUPFAM" id="SSF51735">
    <property type="entry name" value="NAD(P)-binding Rossmann-fold domains"/>
    <property type="match status" value="1"/>
</dbReference>
<keyword evidence="9" id="KW-0479">Metal-binding</keyword>
<keyword evidence="8 21" id="KW-0812">Transmembrane</keyword>
<keyword evidence="15" id="KW-0186">Copper</keyword>
<dbReference type="GO" id="GO:0010008">
    <property type="term" value="C:endosome membrane"/>
    <property type="evidence" value="ECO:0007669"/>
    <property type="project" value="UniProtKB-SubCell"/>
</dbReference>
<keyword evidence="12 21" id="KW-1133">Transmembrane helix</keyword>
<evidence type="ECO:0000256" key="20">
    <source>
        <dbReference type="SAM" id="MobiDB-lite"/>
    </source>
</evidence>
<dbReference type="EMBL" id="JAINUF010000009">
    <property type="protein sequence ID" value="KAJ8350566.1"/>
    <property type="molecule type" value="Genomic_DNA"/>
</dbReference>
<dbReference type="Pfam" id="PF01794">
    <property type="entry name" value="Ferric_reduct"/>
    <property type="match status" value="1"/>
</dbReference>
<comment type="catalytic activity">
    <reaction evidence="19">
        <text>2 Fe(2+) + NADP(+) + H(+) = 2 Fe(3+) + NADPH</text>
        <dbReference type="Rhea" id="RHEA:71767"/>
        <dbReference type="ChEBI" id="CHEBI:15378"/>
        <dbReference type="ChEBI" id="CHEBI:29033"/>
        <dbReference type="ChEBI" id="CHEBI:29034"/>
        <dbReference type="ChEBI" id="CHEBI:57783"/>
        <dbReference type="ChEBI" id="CHEBI:58349"/>
    </reaction>
    <physiologicalReaction direction="right-to-left" evidence="19">
        <dbReference type="Rhea" id="RHEA:71769"/>
    </physiologicalReaction>
</comment>
<comment type="subcellular location">
    <subcellularLocation>
        <location evidence="3">Endosome membrane</location>
        <topology evidence="3">Multi-pass membrane protein</topology>
    </subcellularLocation>
</comment>
<name>A0A9Q1F419_SYNKA</name>
<feature type="domain" description="Ferric oxidoreductase" evidence="22">
    <location>
        <begin position="264"/>
        <end position="400"/>
    </location>
</feature>
<dbReference type="GO" id="GO:0005886">
    <property type="term" value="C:plasma membrane"/>
    <property type="evidence" value="ECO:0007669"/>
    <property type="project" value="TreeGrafter"/>
</dbReference>
<evidence type="ECO:0000259" key="23">
    <source>
        <dbReference type="Pfam" id="PF03807"/>
    </source>
</evidence>
<dbReference type="PANTHER" id="PTHR14239">
    <property type="entry name" value="DUDULIN-RELATED"/>
    <property type="match status" value="1"/>
</dbReference>
<evidence type="ECO:0000256" key="19">
    <source>
        <dbReference type="ARBA" id="ARBA00049387"/>
    </source>
</evidence>
<dbReference type="Pfam" id="PF03807">
    <property type="entry name" value="F420_oxidored"/>
    <property type="match status" value="1"/>
</dbReference>
<feature type="transmembrane region" description="Helical" evidence="21">
    <location>
        <begin position="433"/>
        <end position="456"/>
    </location>
</feature>
<keyword evidence="7" id="KW-0285">Flavoprotein</keyword>
<comment type="cofactor">
    <cofactor evidence="2">
        <name>FAD</name>
        <dbReference type="ChEBI" id="CHEBI:57692"/>
    </cofactor>
</comment>
<feature type="transmembrane region" description="Helical" evidence="21">
    <location>
        <begin position="356"/>
        <end position="374"/>
    </location>
</feature>
<keyword evidence="17 21" id="KW-0472">Membrane</keyword>
<feature type="transmembrane region" description="Helical" evidence="21">
    <location>
        <begin position="254"/>
        <end position="277"/>
    </location>
</feature>
<dbReference type="InterPro" id="IPR013130">
    <property type="entry name" value="Fe3_Rdtase_TM_dom"/>
</dbReference>
<feature type="region of interest" description="Disordered" evidence="20">
    <location>
        <begin position="1"/>
        <end position="30"/>
    </location>
</feature>
<proteinExistence type="inferred from homology"/>
<keyword evidence="10" id="KW-0967">Endosome</keyword>
<feature type="region of interest" description="Disordered" evidence="20">
    <location>
        <begin position="469"/>
        <end position="488"/>
    </location>
</feature>
<dbReference type="GO" id="GO:0006826">
    <property type="term" value="P:iron ion transport"/>
    <property type="evidence" value="ECO:0007669"/>
    <property type="project" value="UniProtKB-KW"/>
</dbReference>
<evidence type="ECO:0000256" key="5">
    <source>
        <dbReference type="ARBA" id="ARBA00022448"/>
    </source>
</evidence>
<evidence type="ECO:0000256" key="8">
    <source>
        <dbReference type="ARBA" id="ARBA00022692"/>
    </source>
</evidence>
<dbReference type="AlphaFoldDB" id="A0A9Q1F419"/>
<accession>A0A9Q1F419</accession>
<dbReference type="FunFam" id="3.40.50.720:FF:000051">
    <property type="entry name" value="STEAP2 metalloreductase"/>
    <property type="match status" value="1"/>
</dbReference>
<evidence type="ECO:0008006" key="26">
    <source>
        <dbReference type="Google" id="ProtNLM"/>
    </source>
</evidence>
<protein>
    <recommendedName>
        <fullName evidence="26">STEAP3 metalloreductase</fullName>
    </recommendedName>
</protein>
<evidence type="ECO:0000313" key="24">
    <source>
        <dbReference type="EMBL" id="KAJ8350566.1"/>
    </source>
</evidence>
<comment type="similarity">
    <text evidence="4">Belongs to the STEAP family.</text>
</comment>
<keyword evidence="5" id="KW-0813">Transport</keyword>
<gene>
    <name evidence="24" type="ORF">SKAU_G00256960</name>
</gene>
<evidence type="ECO:0000256" key="3">
    <source>
        <dbReference type="ARBA" id="ARBA00004337"/>
    </source>
</evidence>
<dbReference type="GO" id="GO:0052851">
    <property type="term" value="F:ferric-chelate reductase (NADPH) activity"/>
    <property type="evidence" value="ECO:0007669"/>
    <property type="project" value="TreeGrafter"/>
</dbReference>
<evidence type="ECO:0000256" key="16">
    <source>
        <dbReference type="ARBA" id="ARBA00023065"/>
    </source>
</evidence>
<dbReference type="PANTHER" id="PTHR14239:SF8">
    <property type="entry name" value="METALLOREDUCTASE STEAP3"/>
    <property type="match status" value="1"/>
</dbReference>
<evidence type="ECO:0000256" key="10">
    <source>
        <dbReference type="ARBA" id="ARBA00022753"/>
    </source>
</evidence>
<evidence type="ECO:0000256" key="7">
    <source>
        <dbReference type="ARBA" id="ARBA00022630"/>
    </source>
</evidence>
<evidence type="ECO:0000256" key="4">
    <source>
        <dbReference type="ARBA" id="ARBA00007729"/>
    </source>
</evidence>
<dbReference type="InterPro" id="IPR051267">
    <property type="entry name" value="STEAP_metalloreductase"/>
</dbReference>
<dbReference type="GO" id="GO:0015677">
    <property type="term" value="P:copper ion import"/>
    <property type="evidence" value="ECO:0007669"/>
    <property type="project" value="TreeGrafter"/>
</dbReference>
<comment type="catalytic activity">
    <reaction evidence="18">
        <text>2 Cu(+) + NADP(+) + H(+) = 2 Cu(2+) + NADPH</text>
        <dbReference type="Rhea" id="RHEA:71771"/>
        <dbReference type="ChEBI" id="CHEBI:15378"/>
        <dbReference type="ChEBI" id="CHEBI:29036"/>
        <dbReference type="ChEBI" id="CHEBI:49552"/>
        <dbReference type="ChEBI" id="CHEBI:57783"/>
        <dbReference type="ChEBI" id="CHEBI:58349"/>
    </reaction>
    <physiologicalReaction direction="right-to-left" evidence="18">
        <dbReference type="Rhea" id="RHEA:71773"/>
    </physiologicalReaction>
</comment>
<evidence type="ECO:0000256" key="1">
    <source>
        <dbReference type="ARBA" id="ARBA00001970"/>
    </source>
</evidence>
<sequence>MPHGDMKKPLLQTSRCPEPHVSETSGGPTVGILGTGDFARSLAVRLTRTGRAVLVGSRDPGRCSGLFPPAAEVTSHEDTAARSDLLFVALFPEHYGTLAGLRGALEGKVLVDVSNAAELSRGGPSNAEQLAGVFPDSHVVKGFNVISAWALLAGPRDGSRQIPICGDSGRAKSAVMQLCRGMGFIPEDAGGLSAARDVEDGALRLFPSWGGPALCSLGLFLLFYTYNFLRSVLLPYVCKGENHFYRLPVEMVNATLPAVALEMLALVYLPGLLAAGLQLRRGTKYSRFPCWLDRWLCLRKQLGLLSFLCAALHAVYSLCLPMRRSARYRLLNAAFKQVKDSVENSWVEAEVWRMELYLSFGILALGVLSLLAVTSLPSVGNSLNWREFSFVQSRLGYAALSMATLHALTFGWDRAFDPRSYPFYLPPSFMLELALPCAVLLGRLGLALPCVAGRLARIRRGLDAGRQVRFRPPGEAPNGDVPEDVSDV</sequence>
<comment type="caution">
    <text evidence="24">The sequence shown here is derived from an EMBL/GenBank/DDBJ whole genome shotgun (WGS) entry which is preliminary data.</text>
</comment>
<evidence type="ECO:0000256" key="14">
    <source>
        <dbReference type="ARBA" id="ARBA00023004"/>
    </source>
</evidence>
<reference evidence="24" key="1">
    <citation type="journal article" date="2023" name="Science">
        <title>Genome structures resolve the early diversification of teleost fishes.</title>
        <authorList>
            <person name="Parey E."/>
            <person name="Louis A."/>
            <person name="Montfort J."/>
            <person name="Bouchez O."/>
            <person name="Roques C."/>
            <person name="Iampietro C."/>
            <person name="Lluch J."/>
            <person name="Castinel A."/>
            <person name="Donnadieu C."/>
            <person name="Desvignes T."/>
            <person name="Floi Bucao C."/>
            <person name="Jouanno E."/>
            <person name="Wen M."/>
            <person name="Mejri S."/>
            <person name="Dirks R."/>
            <person name="Jansen H."/>
            <person name="Henkel C."/>
            <person name="Chen W.J."/>
            <person name="Zahm M."/>
            <person name="Cabau C."/>
            <person name="Klopp C."/>
            <person name="Thompson A.W."/>
            <person name="Robinson-Rechavi M."/>
            <person name="Braasch I."/>
            <person name="Lecointre G."/>
            <person name="Bobe J."/>
            <person name="Postlethwait J.H."/>
            <person name="Berthelot C."/>
            <person name="Roest Crollius H."/>
            <person name="Guiguen Y."/>
        </authorList>
    </citation>
    <scope>NUCLEOTIDE SEQUENCE</scope>
    <source>
        <strain evidence="24">WJC10195</strain>
    </source>
</reference>
<evidence type="ECO:0000256" key="15">
    <source>
        <dbReference type="ARBA" id="ARBA00023008"/>
    </source>
</evidence>
<keyword evidence="6" id="KW-0410">Iron transport</keyword>
<dbReference type="InterPro" id="IPR028939">
    <property type="entry name" value="P5C_Rdtase_cat_N"/>
</dbReference>
<evidence type="ECO:0000256" key="9">
    <source>
        <dbReference type="ARBA" id="ARBA00022723"/>
    </source>
</evidence>
<dbReference type="Gene3D" id="3.40.50.720">
    <property type="entry name" value="NAD(P)-binding Rossmann-like Domain"/>
    <property type="match status" value="1"/>
</dbReference>
<evidence type="ECO:0000256" key="2">
    <source>
        <dbReference type="ARBA" id="ARBA00001974"/>
    </source>
</evidence>
<evidence type="ECO:0000313" key="25">
    <source>
        <dbReference type="Proteomes" id="UP001152622"/>
    </source>
</evidence>
<evidence type="ECO:0000259" key="22">
    <source>
        <dbReference type="Pfam" id="PF01794"/>
    </source>
</evidence>
<keyword evidence="16" id="KW-0406">Ion transport</keyword>
<evidence type="ECO:0000256" key="21">
    <source>
        <dbReference type="SAM" id="Phobius"/>
    </source>
</evidence>
<organism evidence="24 25">
    <name type="scientific">Synaphobranchus kaupii</name>
    <name type="common">Kaup's arrowtooth eel</name>
    <dbReference type="NCBI Taxonomy" id="118154"/>
    <lineage>
        <taxon>Eukaryota</taxon>
        <taxon>Metazoa</taxon>
        <taxon>Chordata</taxon>
        <taxon>Craniata</taxon>
        <taxon>Vertebrata</taxon>
        <taxon>Euteleostomi</taxon>
        <taxon>Actinopterygii</taxon>
        <taxon>Neopterygii</taxon>
        <taxon>Teleostei</taxon>
        <taxon>Anguilliformes</taxon>
        <taxon>Synaphobranchidae</taxon>
        <taxon>Synaphobranchus</taxon>
    </lineage>
</organism>
<keyword evidence="25" id="KW-1185">Reference proteome</keyword>
<keyword evidence="14" id="KW-0408">Iron</keyword>
<evidence type="ECO:0000256" key="11">
    <source>
        <dbReference type="ARBA" id="ARBA00022827"/>
    </source>
</evidence>
<keyword evidence="13" id="KW-0560">Oxidoreductase</keyword>
<dbReference type="InterPro" id="IPR036291">
    <property type="entry name" value="NAD(P)-bd_dom_sf"/>
</dbReference>
<feature type="transmembrane region" description="Helical" evidence="21">
    <location>
        <begin position="302"/>
        <end position="323"/>
    </location>
</feature>
<evidence type="ECO:0000256" key="17">
    <source>
        <dbReference type="ARBA" id="ARBA00023136"/>
    </source>
</evidence>
<dbReference type="Proteomes" id="UP001152622">
    <property type="component" value="Chromosome 9"/>
</dbReference>
<dbReference type="OrthoDB" id="550646at2759"/>
<dbReference type="GO" id="GO:0046872">
    <property type="term" value="F:metal ion binding"/>
    <property type="evidence" value="ECO:0007669"/>
    <property type="project" value="UniProtKB-KW"/>
</dbReference>
<evidence type="ECO:0000256" key="12">
    <source>
        <dbReference type="ARBA" id="ARBA00022989"/>
    </source>
</evidence>